<reference evidence="14" key="2">
    <citation type="submission" date="2021-01" db="EMBL/GenBank/DDBJ databases">
        <authorList>
            <person name="Schikora-Tamarit M.A."/>
        </authorList>
    </citation>
    <scope>NUCLEOTIDE SEQUENCE</scope>
    <source>
        <strain evidence="14">CBS6341</strain>
    </source>
</reference>
<proteinExistence type="inferred from homology"/>
<evidence type="ECO:0000256" key="10">
    <source>
        <dbReference type="RuleBase" id="RU000489"/>
    </source>
</evidence>
<evidence type="ECO:0000256" key="8">
    <source>
        <dbReference type="ARBA" id="ARBA00023295"/>
    </source>
</evidence>
<evidence type="ECO:0000256" key="2">
    <source>
        <dbReference type="ARBA" id="ARBA00004613"/>
    </source>
</evidence>
<evidence type="ECO:0000256" key="3">
    <source>
        <dbReference type="ARBA" id="ARBA00012729"/>
    </source>
</evidence>
<dbReference type="OrthoDB" id="76388at2759"/>
<comment type="catalytic activity">
    <reaction evidence="1">
        <text>Random endo-hydrolysis of N-acetyl-beta-D-glucosaminide (1-&gt;4)-beta-linkages in chitin and chitodextrins.</text>
        <dbReference type="EC" id="3.2.1.14"/>
    </reaction>
</comment>
<keyword evidence="4" id="KW-0964">Secreted</keyword>
<dbReference type="GO" id="GO:0000272">
    <property type="term" value="P:polysaccharide catabolic process"/>
    <property type="evidence" value="ECO:0007669"/>
    <property type="project" value="UniProtKB-KW"/>
</dbReference>
<dbReference type="SMART" id="SM00636">
    <property type="entry name" value="Glyco_18"/>
    <property type="match status" value="1"/>
</dbReference>
<evidence type="ECO:0000256" key="9">
    <source>
        <dbReference type="ARBA" id="ARBA00023326"/>
    </source>
</evidence>
<dbReference type="InterPro" id="IPR001223">
    <property type="entry name" value="Glyco_hydro18_cat"/>
</dbReference>
<evidence type="ECO:0000256" key="11">
    <source>
        <dbReference type="RuleBase" id="RU004453"/>
    </source>
</evidence>
<dbReference type="EC" id="3.2.1.14" evidence="3"/>
<keyword evidence="9" id="KW-0624">Polysaccharide degradation</keyword>
<dbReference type="CDD" id="cd06548">
    <property type="entry name" value="GH18_chitinase"/>
    <property type="match status" value="1"/>
</dbReference>
<dbReference type="InterPro" id="IPR017853">
    <property type="entry name" value="GH"/>
</dbReference>
<gene>
    <name evidence="14" type="ORF">WICMUC_003377</name>
</gene>
<evidence type="ECO:0000313" key="15">
    <source>
        <dbReference type="Proteomes" id="UP000769528"/>
    </source>
</evidence>
<keyword evidence="15" id="KW-1185">Reference proteome</keyword>
<accession>A0A9P8PLP9</accession>
<sequence>MVFLKHFKKSQTHESITSSSPTPPANEIKDSTSYVNNPSKGKRTCIYYSNWSIYERKHYPNDIPLDYVTNIFFAFANINSDTGNVYSSDEWADFNYELDPLPNYNNDGGKIKGLFGKFIEIKTKYPHIKTSLSIGGWSNRDNFTNGLNTTKKLDEFINSTLNLIFKYKFDGIDLDWEYPNNIEEANIYLKLIKLFRIQLRNLEEKLCLHKDTLLLTIASPAFDDKLSIFPIQQMDKYLSFWNLMTYDFSGEWSETCGYHCNLYKKHSINNNYNNCENNVDELCGDDAINYLISKGVPSNKIILGMANYGRSFINTKGYGEKFKGVGKGSSDEDGIWNYKYLPGKFKEHYDSNAVVAYIYDSNAKLFISYDNVESIKTKAQYVKRNNLGGGMWWESCGDSYQDPKRCLLINFVEELGGLNDLDKSLNILSMVGNKK</sequence>
<dbReference type="Gene3D" id="3.10.50.10">
    <property type="match status" value="1"/>
</dbReference>
<evidence type="ECO:0000313" key="14">
    <source>
        <dbReference type="EMBL" id="KAH3674351.1"/>
    </source>
</evidence>
<dbReference type="GO" id="GO:0008061">
    <property type="term" value="F:chitin binding"/>
    <property type="evidence" value="ECO:0007669"/>
    <property type="project" value="InterPro"/>
</dbReference>
<dbReference type="Proteomes" id="UP000769528">
    <property type="component" value="Unassembled WGS sequence"/>
</dbReference>
<comment type="similarity">
    <text evidence="11">Belongs to the glycosyl hydrolase 18 family.</text>
</comment>
<dbReference type="SUPFAM" id="SSF51445">
    <property type="entry name" value="(Trans)glycosidases"/>
    <property type="match status" value="1"/>
</dbReference>
<dbReference type="PANTHER" id="PTHR11177">
    <property type="entry name" value="CHITINASE"/>
    <property type="match status" value="1"/>
</dbReference>
<dbReference type="FunFam" id="3.20.20.80:FF:000075">
    <property type="entry name" value="Sporulation-specific chitinase"/>
    <property type="match status" value="1"/>
</dbReference>
<evidence type="ECO:0000256" key="1">
    <source>
        <dbReference type="ARBA" id="ARBA00000822"/>
    </source>
</evidence>
<evidence type="ECO:0000259" key="13">
    <source>
        <dbReference type="PROSITE" id="PS51910"/>
    </source>
</evidence>
<dbReference type="InterPro" id="IPR001579">
    <property type="entry name" value="Glyco_hydro_18_chit_AS"/>
</dbReference>
<dbReference type="InterPro" id="IPR011583">
    <property type="entry name" value="Chitinase_II/V-like_cat"/>
</dbReference>
<comment type="caution">
    <text evidence="14">The sequence shown here is derived from an EMBL/GenBank/DDBJ whole genome shotgun (WGS) entry which is preliminary data.</text>
</comment>
<evidence type="ECO:0000256" key="4">
    <source>
        <dbReference type="ARBA" id="ARBA00022525"/>
    </source>
</evidence>
<dbReference type="InterPro" id="IPR029070">
    <property type="entry name" value="Chitinase_insertion_sf"/>
</dbReference>
<dbReference type="GO" id="GO:0006032">
    <property type="term" value="P:chitin catabolic process"/>
    <property type="evidence" value="ECO:0007669"/>
    <property type="project" value="UniProtKB-KW"/>
</dbReference>
<dbReference type="PANTHER" id="PTHR11177:SF317">
    <property type="entry name" value="CHITINASE 12-RELATED"/>
    <property type="match status" value="1"/>
</dbReference>
<evidence type="ECO:0000256" key="6">
    <source>
        <dbReference type="ARBA" id="ARBA00023024"/>
    </source>
</evidence>
<evidence type="ECO:0000256" key="5">
    <source>
        <dbReference type="ARBA" id="ARBA00022801"/>
    </source>
</evidence>
<dbReference type="Gene3D" id="3.20.20.80">
    <property type="entry name" value="Glycosidases"/>
    <property type="match status" value="1"/>
</dbReference>
<dbReference type="EMBL" id="JAEUBF010000877">
    <property type="protein sequence ID" value="KAH3674351.1"/>
    <property type="molecule type" value="Genomic_DNA"/>
</dbReference>
<organism evidence="14 15">
    <name type="scientific">Wickerhamomyces mucosus</name>
    <dbReference type="NCBI Taxonomy" id="1378264"/>
    <lineage>
        <taxon>Eukaryota</taxon>
        <taxon>Fungi</taxon>
        <taxon>Dikarya</taxon>
        <taxon>Ascomycota</taxon>
        <taxon>Saccharomycotina</taxon>
        <taxon>Saccharomycetes</taxon>
        <taxon>Phaffomycetales</taxon>
        <taxon>Wickerhamomycetaceae</taxon>
        <taxon>Wickerhamomyces</taxon>
    </lineage>
</organism>
<keyword evidence="5 10" id="KW-0378">Hydrolase</keyword>
<keyword evidence="6" id="KW-0146">Chitin degradation</keyword>
<keyword evidence="7" id="KW-0119">Carbohydrate metabolism</keyword>
<dbReference type="InterPro" id="IPR050314">
    <property type="entry name" value="Glycosyl_Hydrlase_18"/>
</dbReference>
<protein>
    <recommendedName>
        <fullName evidence="3">chitinase</fullName>
        <ecNumber evidence="3">3.2.1.14</ecNumber>
    </recommendedName>
</protein>
<dbReference type="SUPFAM" id="SSF54556">
    <property type="entry name" value="Chitinase insertion domain"/>
    <property type="match status" value="1"/>
</dbReference>
<feature type="domain" description="GH18" evidence="13">
    <location>
        <begin position="42"/>
        <end position="418"/>
    </location>
</feature>
<dbReference type="GO" id="GO:0008843">
    <property type="term" value="F:endochitinase activity"/>
    <property type="evidence" value="ECO:0007669"/>
    <property type="project" value="UniProtKB-EC"/>
</dbReference>
<dbReference type="PROSITE" id="PS51910">
    <property type="entry name" value="GH18_2"/>
    <property type="match status" value="1"/>
</dbReference>
<dbReference type="Pfam" id="PF00704">
    <property type="entry name" value="Glyco_hydro_18"/>
    <property type="match status" value="1"/>
</dbReference>
<reference evidence="14" key="1">
    <citation type="journal article" date="2021" name="Open Biol.">
        <title>Shared evolutionary footprints suggest mitochondrial oxidative damage underlies multiple complex I losses in fungi.</title>
        <authorList>
            <person name="Schikora-Tamarit M.A."/>
            <person name="Marcet-Houben M."/>
            <person name="Nosek J."/>
            <person name="Gabaldon T."/>
        </authorList>
    </citation>
    <scope>NUCLEOTIDE SEQUENCE</scope>
    <source>
        <strain evidence="14">CBS6341</strain>
    </source>
</reference>
<dbReference type="GO" id="GO:0005576">
    <property type="term" value="C:extracellular region"/>
    <property type="evidence" value="ECO:0007669"/>
    <property type="project" value="UniProtKB-SubCell"/>
</dbReference>
<feature type="region of interest" description="Disordered" evidence="12">
    <location>
        <begin position="9"/>
        <end position="35"/>
    </location>
</feature>
<comment type="subcellular location">
    <subcellularLocation>
        <location evidence="2">Secreted</location>
    </subcellularLocation>
</comment>
<dbReference type="AlphaFoldDB" id="A0A9P8PLP9"/>
<dbReference type="PROSITE" id="PS01095">
    <property type="entry name" value="GH18_1"/>
    <property type="match status" value="1"/>
</dbReference>
<evidence type="ECO:0000256" key="7">
    <source>
        <dbReference type="ARBA" id="ARBA00023277"/>
    </source>
</evidence>
<evidence type="ECO:0000256" key="12">
    <source>
        <dbReference type="SAM" id="MobiDB-lite"/>
    </source>
</evidence>
<name>A0A9P8PLP9_9ASCO</name>
<keyword evidence="8 10" id="KW-0326">Glycosidase</keyword>